<keyword evidence="1" id="KW-0479">Metal-binding</keyword>
<dbReference type="InterPro" id="IPR046349">
    <property type="entry name" value="C1-like_sf"/>
</dbReference>
<dbReference type="AlphaFoldDB" id="A0AAU9RQE8"/>
<evidence type="ECO:0000256" key="2">
    <source>
        <dbReference type="ARBA" id="ARBA00022737"/>
    </source>
</evidence>
<dbReference type="SMART" id="SM00109">
    <property type="entry name" value="C1"/>
    <property type="match status" value="5"/>
</dbReference>
<proteinExistence type="predicted"/>
<reference evidence="5 6" key="1">
    <citation type="submission" date="2022-03" db="EMBL/GenBank/DDBJ databases">
        <authorList>
            <person name="Nunn A."/>
            <person name="Chopra R."/>
            <person name="Nunn A."/>
            <person name="Contreras Garrido A."/>
        </authorList>
    </citation>
    <scope>NUCLEOTIDE SEQUENCE [LARGE SCALE GENOMIC DNA]</scope>
</reference>
<feature type="domain" description="Phorbol-ester/DAG-type" evidence="4">
    <location>
        <begin position="220"/>
        <end position="268"/>
    </location>
</feature>
<name>A0AAU9RQE8_THLAR</name>
<feature type="domain" description="Phorbol-ester/DAG-type" evidence="4">
    <location>
        <begin position="607"/>
        <end position="655"/>
    </location>
</feature>
<accession>A0AAU9RQE8</accession>
<evidence type="ECO:0000313" key="5">
    <source>
        <dbReference type="EMBL" id="CAH2047757.1"/>
    </source>
</evidence>
<evidence type="ECO:0000259" key="4">
    <source>
        <dbReference type="SMART" id="SM00109"/>
    </source>
</evidence>
<feature type="domain" description="Phorbol-ester/DAG-type" evidence="4">
    <location>
        <begin position="716"/>
        <end position="762"/>
    </location>
</feature>
<organism evidence="5 6">
    <name type="scientific">Thlaspi arvense</name>
    <name type="common">Field penny-cress</name>
    <dbReference type="NCBI Taxonomy" id="13288"/>
    <lineage>
        <taxon>Eukaryota</taxon>
        <taxon>Viridiplantae</taxon>
        <taxon>Streptophyta</taxon>
        <taxon>Embryophyta</taxon>
        <taxon>Tracheophyta</taxon>
        <taxon>Spermatophyta</taxon>
        <taxon>Magnoliopsida</taxon>
        <taxon>eudicotyledons</taxon>
        <taxon>Gunneridae</taxon>
        <taxon>Pentapetalae</taxon>
        <taxon>rosids</taxon>
        <taxon>malvids</taxon>
        <taxon>Brassicales</taxon>
        <taxon>Brassicaceae</taxon>
        <taxon>Thlaspideae</taxon>
        <taxon>Thlaspi</taxon>
    </lineage>
</organism>
<dbReference type="InterPro" id="IPR002219">
    <property type="entry name" value="PKC_DAG/PE"/>
</dbReference>
<evidence type="ECO:0000256" key="1">
    <source>
        <dbReference type="ARBA" id="ARBA00022723"/>
    </source>
</evidence>
<evidence type="ECO:0000313" key="6">
    <source>
        <dbReference type="Proteomes" id="UP000836841"/>
    </source>
</evidence>
<keyword evidence="6" id="KW-1185">Reference proteome</keyword>
<dbReference type="Proteomes" id="UP000836841">
    <property type="component" value="Chromosome 2"/>
</dbReference>
<sequence>MVFLFSYRICTFLFHISDLSLKTFASVTFLAPMTMRELKHGSHECVFTSPETVQDGICNICFKDEDVEFTCIPCNFDLCKSCSNLPQKVSHEFHSEHPLEFCLRKLDQKPEHIICSGCGTMSSNSFYKCKECEIYLDLECALLPNIFRSWDLKEKLHYSHVHLLNRCRPGLDARGSCLLCELPLSPSVVCYGCVHCYSFVHEHCIDDLIIEIQHPVHPAHPLRPLDYIQHCNPGVSCGGCGYKIRTVPIGCLECKFYLHLRCADSLLRGLTHNSHHDHKLFYVATSAKNVFREHPCGICKKRDVISLKSYYHCVECSLKFHFECLDIPLSLVKKNFHIHPLVCGIFLANDDNYSLEYCGVCETIVHVGHHAYSCNECDFLATSNAFYETPSPLYLKDLYSCDKDNARGKKQEDCETNKFENKLMVNDVGHIHILKSIKVKDTKCTICCEKIFGISWDCESCEFKAHDYCANLGQPSRHRLHINHDLILLPSYPTWFIMNCDTCRENINGFNLFCRICNLITCIKCVARFNQLLGVLHKGQKVIGTTEEKCSTYKHDLFQVMVSRSYPVACTICDQRLCGKVLSCMQCGEIYHPRCIEVWSLRLYSHPKHSCHTLFMRLIRGFKCTACKLDIAKYGLSCGDCNVGFHIECSEGVVSEKNNVHNHTFYNFWIGDSRVAPACSVCGRSCGASFYGCVYCNFCAHGECLGFPAFVKSQKHQHKLSEIHHWDRNRCAVCRLSCYGKSYSCFYCKELFHQKCIMSMDDREAATEEKQLGDIYFMYIERLLLDTGGDTMNMNIDEENGLVLLGSLLPAQDNRIYVV</sequence>
<feature type="domain" description="Phorbol-ester/DAG-type" evidence="4">
    <location>
        <begin position="661"/>
        <end position="710"/>
    </location>
</feature>
<gene>
    <name evidence="5" type="ORF">TAV2_LOCUS6573</name>
</gene>
<keyword evidence="2" id="KW-0677">Repeat</keyword>
<evidence type="ECO:0000256" key="3">
    <source>
        <dbReference type="ARBA" id="ARBA00022833"/>
    </source>
</evidence>
<keyword evidence="3" id="KW-0862">Zinc</keyword>
<dbReference type="GO" id="GO:0046872">
    <property type="term" value="F:metal ion binding"/>
    <property type="evidence" value="ECO:0007669"/>
    <property type="project" value="UniProtKB-KW"/>
</dbReference>
<dbReference type="EMBL" id="OU466858">
    <property type="protein sequence ID" value="CAH2047757.1"/>
    <property type="molecule type" value="Genomic_DNA"/>
</dbReference>
<protein>
    <recommendedName>
        <fullName evidence="4">Phorbol-ester/DAG-type domain-containing protein</fullName>
    </recommendedName>
</protein>
<dbReference type="InterPro" id="IPR004146">
    <property type="entry name" value="DC1"/>
</dbReference>
<dbReference type="PANTHER" id="PTHR46288">
    <property type="entry name" value="PHORBOL-ESTER/DAG-TYPE DOMAIN-CONTAINING PROTEIN"/>
    <property type="match status" value="1"/>
</dbReference>
<dbReference type="SUPFAM" id="SSF57889">
    <property type="entry name" value="Cysteine-rich domain"/>
    <property type="match status" value="6"/>
</dbReference>
<feature type="domain" description="Phorbol-ester/DAG-type" evidence="4">
    <location>
        <begin position="430"/>
        <end position="475"/>
    </location>
</feature>
<dbReference type="PANTHER" id="PTHR46288:SF80">
    <property type="entry name" value="CYSTEINE_HISTIDINE-RICH C1 DOMAIN FAMILY PROTEIN"/>
    <property type="match status" value="1"/>
</dbReference>
<dbReference type="Pfam" id="PF03107">
    <property type="entry name" value="C1_2"/>
    <property type="match status" value="1"/>
</dbReference>